<protein>
    <submittedName>
        <fullName evidence="3">Uncharacterized protein</fullName>
    </submittedName>
</protein>
<keyword evidence="4" id="KW-1185">Reference proteome</keyword>
<name>A0ABR1UI85_9PEZI</name>
<organism evidence="3 4">
    <name type="scientific">Apiospora saccharicola</name>
    <dbReference type="NCBI Taxonomy" id="335842"/>
    <lineage>
        <taxon>Eukaryota</taxon>
        <taxon>Fungi</taxon>
        <taxon>Dikarya</taxon>
        <taxon>Ascomycota</taxon>
        <taxon>Pezizomycotina</taxon>
        <taxon>Sordariomycetes</taxon>
        <taxon>Xylariomycetidae</taxon>
        <taxon>Amphisphaeriales</taxon>
        <taxon>Apiosporaceae</taxon>
        <taxon>Apiospora</taxon>
    </lineage>
</organism>
<evidence type="ECO:0000256" key="1">
    <source>
        <dbReference type="SAM" id="MobiDB-lite"/>
    </source>
</evidence>
<dbReference type="Proteomes" id="UP001446871">
    <property type="component" value="Unassembled WGS sequence"/>
</dbReference>
<accession>A0ABR1UI85</accession>
<evidence type="ECO:0000313" key="3">
    <source>
        <dbReference type="EMBL" id="KAK8057618.1"/>
    </source>
</evidence>
<feature type="chain" id="PRO_5046144754" evidence="2">
    <location>
        <begin position="19"/>
        <end position="652"/>
    </location>
</feature>
<comment type="caution">
    <text evidence="3">The sequence shown here is derived from an EMBL/GenBank/DDBJ whole genome shotgun (WGS) entry which is preliminary data.</text>
</comment>
<proteinExistence type="predicted"/>
<evidence type="ECO:0000313" key="4">
    <source>
        <dbReference type="Proteomes" id="UP001446871"/>
    </source>
</evidence>
<feature type="region of interest" description="Disordered" evidence="1">
    <location>
        <begin position="340"/>
        <end position="363"/>
    </location>
</feature>
<evidence type="ECO:0000256" key="2">
    <source>
        <dbReference type="SAM" id="SignalP"/>
    </source>
</evidence>
<reference evidence="3 4" key="1">
    <citation type="submission" date="2023-01" db="EMBL/GenBank/DDBJ databases">
        <title>Analysis of 21 Apiospora genomes using comparative genomics revels a genus with tremendous synthesis potential of carbohydrate active enzymes and secondary metabolites.</title>
        <authorList>
            <person name="Sorensen T."/>
        </authorList>
    </citation>
    <scope>NUCLEOTIDE SEQUENCE [LARGE SCALE GENOMIC DNA]</scope>
    <source>
        <strain evidence="3 4">CBS 83171</strain>
    </source>
</reference>
<keyword evidence="2" id="KW-0732">Signal</keyword>
<feature type="signal peptide" evidence="2">
    <location>
        <begin position="1"/>
        <end position="18"/>
    </location>
</feature>
<dbReference type="EMBL" id="JAQQWM010000007">
    <property type="protein sequence ID" value="KAK8057618.1"/>
    <property type="molecule type" value="Genomic_DNA"/>
</dbReference>
<sequence length="652" mass="73868">MIVSRLLMWGLGVQTLLASPSQDPNMDLMEEIMQLLLGPKDQGIRGHIREDALARGNTPAARPRLVANEETVELGVTVWVVDRILEPQTIVHFFEFTINGRLPSGKQSELPLLGDDLELVTEPYSEWAPAPFNKSPRSAAEDVMTRIGSDEDSTRLQVISKDLHAMKSRLWEGVMPLSQRRLDEQGASDLRNFTYTSQLVTQVINVFHYLNEPEVRDALRDTYNLIYDHLETFEKAFNAKRAQESQPSVPVTALWAEYMQSQYEVMENRAHTWVLETLRPLKRKVLAAIGAHPPDQLMAADFDEIQWKLTNMWQDLSENTAHADWGIFIPMDGYKGCTSPSATPRTVSKRKTPAPDGTEPIAFSPDTERRIREYHLRRRHIDLMASLKEMAENQGSTGQAFNDPEQFGPRMLMQAKAQAGARKELRGKSITYKTESWMEHVSDKSGWGYVVYKTSQAHSDAQLSQFIEKFEADTGNWGHSLANITKVRDLSKLHWIDGSDVGKPSPNLEDLKSHFTTYAESASFPENCFSDVFLVADEASGDVGPFIYAVDALFDPNDPTFRSEESPFFEGKVRVLGSLVWDDVGVLLLTQTQGLAELWPLAMEHPLELYVGPTVEAQTNAWKTLRKADRQALEKWIKATREDEKKIFRDEL</sequence>
<gene>
    <name evidence="3" type="ORF">PG996_011555</name>
</gene>